<evidence type="ECO:0000313" key="3">
    <source>
        <dbReference type="WBParaSite" id="scaffold918_cov261.g2084"/>
    </source>
</evidence>
<feature type="compositionally biased region" description="Basic residues" evidence="1">
    <location>
        <begin position="143"/>
        <end position="159"/>
    </location>
</feature>
<dbReference type="WBParaSite" id="scaffold918_cov261.g2084">
    <property type="protein sequence ID" value="scaffold918_cov261.g2084"/>
    <property type="gene ID" value="scaffold918_cov261.g2084"/>
</dbReference>
<feature type="compositionally biased region" description="Polar residues" evidence="1">
    <location>
        <begin position="91"/>
        <end position="105"/>
    </location>
</feature>
<proteinExistence type="predicted"/>
<feature type="region of interest" description="Disordered" evidence="1">
    <location>
        <begin position="67"/>
        <end position="105"/>
    </location>
</feature>
<dbReference type="AlphaFoldDB" id="A0A915NCJ0"/>
<feature type="compositionally biased region" description="Basic and acidic residues" evidence="1">
    <location>
        <begin position="1"/>
        <end position="20"/>
    </location>
</feature>
<evidence type="ECO:0000313" key="2">
    <source>
        <dbReference type="Proteomes" id="UP000887561"/>
    </source>
</evidence>
<evidence type="ECO:0000256" key="1">
    <source>
        <dbReference type="SAM" id="MobiDB-lite"/>
    </source>
</evidence>
<dbReference type="Proteomes" id="UP000887561">
    <property type="component" value="Unplaced"/>
</dbReference>
<feature type="region of interest" description="Disordered" evidence="1">
    <location>
        <begin position="136"/>
        <end position="161"/>
    </location>
</feature>
<reference evidence="3" key="1">
    <citation type="submission" date="2022-11" db="UniProtKB">
        <authorList>
            <consortium name="WormBaseParasite"/>
        </authorList>
    </citation>
    <scope>IDENTIFICATION</scope>
</reference>
<name>A0A915NCJ0_MELJA</name>
<keyword evidence="2" id="KW-1185">Reference proteome</keyword>
<accession>A0A915NCJ0</accession>
<protein>
    <submittedName>
        <fullName evidence="3">Uncharacterized protein</fullName>
    </submittedName>
</protein>
<organism evidence="2 3">
    <name type="scientific">Meloidogyne javanica</name>
    <name type="common">Root-knot nematode worm</name>
    <dbReference type="NCBI Taxonomy" id="6303"/>
    <lineage>
        <taxon>Eukaryota</taxon>
        <taxon>Metazoa</taxon>
        <taxon>Ecdysozoa</taxon>
        <taxon>Nematoda</taxon>
        <taxon>Chromadorea</taxon>
        <taxon>Rhabditida</taxon>
        <taxon>Tylenchina</taxon>
        <taxon>Tylenchomorpha</taxon>
        <taxon>Tylenchoidea</taxon>
        <taxon>Meloidogynidae</taxon>
        <taxon>Meloidogyninae</taxon>
        <taxon>Meloidogyne</taxon>
        <taxon>Meloidogyne incognita group</taxon>
    </lineage>
</organism>
<feature type="region of interest" description="Disordered" evidence="1">
    <location>
        <begin position="1"/>
        <end position="35"/>
    </location>
</feature>
<sequence length="207" mass="22690">MPSKDQKRREKRKEQRRSAFESKSPFQDYQVTPDPTAVQLCNDEVPDFGNAGFSGNVFSVSQLGLSVSSMGVGPTTSGSDSPFLSSMGAAPSSSTKDSPFLSSRTMIRGDCPNKVSRFDDSNVNCLENESVSSRDSSVCSTRRVGRPKKPSRKGIGGRKKQSECIEIDIENENVVINDEPIIFLAPDPPDMPVRQSIPVRQSERIKN</sequence>
<feature type="compositionally biased region" description="Polar residues" evidence="1">
    <location>
        <begin position="67"/>
        <end position="84"/>
    </location>
</feature>
<feature type="region of interest" description="Disordered" evidence="1">
    <location>
        <begin position="186"/>
        <end position="207"/>
    </location>
</feature>